<feature type="compositionally biased region" description="Basic residues" evidence="1">
    <location>
        <begin position="17"/>
        <end position="26"/>
    </location>
</feature>
<evidence type="ECO:0000256" key="1">
    <source>
        <dbReference type="SAM" id="MobiDB-lite"/>
    </source>
</evidence>
<sequence length="127" mass="13937">MGGGGSAPAARGQRQTRMPHHRRGRHLAPAVYDARAGRATEHLRPRRLRRGRGARRSFPDGWEFGQRAPRAHRQRRAAKGGEGYGRGHWPGHPAGAHGRIVPVVGIAHLGASNSYGFRREAESSLNF</sequence>
<name>A0A9P6XSD2_9FUNG</name>
<feature type="compositionally biased region" description="Basic residues" evidence="1">
    <location>
        <begin position="44"/>
        <end position="55"/>
    </location>
</feature>
<proteinExistence type="predicted"/>
<dbReference type="AlphaFoldDB" id="A0A9P6XSD2"/>
<dbReference type="EMBL" id="JAANIU010010746">
    <property type="protein sequence ID" value="KAG1531555.1"/>
    <property type="molecule type" value="Genomic_DNA"/>
</dbReference>
<feature type="compositionally biased region" description="Basic residues" evidence="1">
    <location>
        <begin position="69"/>
        <end position="78"/>
    </location>
</feature>
<gene>
    <name evidence="2" type="ORF">G6F50_016635</name>
</gene>
<organism evidence="2 3">
    <name type="scientific">Rhizopus delemar</name>
    <dbReference type="NCBI Taxonomy" id="936053"/>
    <lineage>
        <taxon>Eukaryota</taxon>
        <taxon>Fungi</taxon>
        <taxon>Fungi incertae sedis</taxon>
        <taxon>Mucoromycota</taxon>
        <taxon>Mucoromycotina</taxon>
        <taxon>Mucoromycetes</taxon>
        <taxon>Mucorales</taxon>
        <taxon>Mucorineae</taxon>
        <taxon>Rhizopodaceae</taxon>
        <taxon>Rhizopus</taxon>
    </lineage>
</organism>
<comment type="caution">
    <text evidence="2">The sequence shown here is derived from an EMBL/GenBank/DDBJ whole genome shotgun (WGS) entry which is preliminary data.</text>
</comment>
<dbReference type="Proteomes" id="UP000740926">
    <property type="component" value="Unassembled WGS sequence"/>
</dbReference>
<keyword evidence="3" id="KW-1185">Reference proteome</keyword>
<evidence type="ECO:0000313" key="3">
    <source>
        <dbReference type="Proteomes" id="UP000740926"/>
    </source>
</evidence>
<accession>A0A9P6XSD2</accession>
<feature type="region of interest" description="Disordered" evidence="1">
    <location>
        <begin position="1"/>
        <end position="96"/>
    </location>
</feature>
<evidence type="ECO:0000313" key="2">
    <source>
        <dbReference type="EMBL" id="KAG1531555.1"/>
    </source>
</evidence>
<protein>
    <submittedName>
        <fullName evidence="2">Uncharacterized protein</fullName>
    </submittedName>
</protein>
<reference evidence="2 3" key="1">
    <citation type="journal article" date="2020" name="Microb. Genom.">
        <title>Genetic diversity of clinical and environmental Mucorales isolates obtained from an investigation of mucormycosis cases among solid organ transplant recipients.</title>
        <authorList>
            <person name="Nguyen M.H."/>
            <person name="Kaul D."/>
            <person name="Muto C."/>
            <person name="Cheng S.J."/>
            <person name="Richter R.A."/>
            <person name="Bruno V.M."/>
            <person name="Liu G."/>
            <person name="Beyhan S."/>
            <person name="Sundermann A.J."/>
            <person name="Mounaud S."/>
            <person name="Pasculle A.W."/>
            <person name="Nierman W.C."/>
            <person name="Driscoll E."/>
            <person name="Cumbie R."/>
            <person name="Clancy C.J."/>
            <person name="Dupont C.L."/>
        </authorList>
    </citation>
    <scope>NUCLEOTIDE SEQUENCE [LARGE SCALE GENOMIC DNA]</scope>
    <source>
        <strain evidence="2 3">GL24</strain>
    </source>
</reference>